<sequence length="365" mass="41059">MTIALLATGDEIINGDTLNSNAHYLAHALSSEGLTVGRHMSCSDSQADIHECIQFLAKDHSILIIIGGLGPTSDDRTRFALGQFMGTPLIEFPKALEHVQNRLLRSKLALTEGNRQQAKFPPQAVLLPNPNGTALGCLCEWNGQLFFLLPGPPRECHPMFNEHVLPRLQSTDHENTRLLKWRAFGVAEGQIAQQLDDALKNIDCVTGYRLETPYVECKVRCKPELIAEVNTIVEPILRPHLITRSDKKASEEFIMALCESGIKLAVIDKATGGHLQTLIHKPENREQLRFHDHSEADLHFEITGLSEYWQQSPNSGTTQLTIHWRREDEQGSETHSLPYRSALVVHSATEWLCFRMLHLINQLHK</sequence>
<gene>
    <name evidence="2" type="primary">cinA_2</name>
    <name evidence="2" type="ORF">Lqui_0237</name>
</gene>
<dbReference type="OrthoDB" id="9801454at2"/>
<dbReference type="PATRIC" id="fig|45073.5.peg.251"/>
<dbReference type="PANTHER" id="PTHR13939:SF0">
    <property type="entry name" value="NMN AMIDOHYDROLASE-LIKE PROTEIN YFAY"/>
    <property type="match status" value="1"/>
</dbReference>
<dbReference type="InterPro" id="IPR036425">
    <property type="entry name" value="MoaB/Mog-like_dom_sf"/>
</dbReference>
<dbReference type="STRING" id="45073.Lqui_0237"/>
<dbReference type="RefSeq" id="WP_058506377.1">
    <property type="nucleotide sequence ID" value="NZ_CAAAIK010000020.1"/>
</dbReference>
<dbReference type="SUPFAM" id="SSF53218">
    <property type="entry name" value="Molybdenum cofactor biosynthesis proteins"/>
    <property type="match status" value="1"/>
</dbReference>
<keyword evidence="3" id="KW-1185">Reference proteome</keyword>
<evidence type="ECO:0000313" key="2">
    <source>
        <dbReference type="EMBL" id="KTD51393.1"/>
    </source>
</evidence>
<dbReference type="Proteomes" id="UP000054618">
    <property type="component" value="Unassembled WGS sequence"/>
</dbReference>
<evidence type="ECO:0000259" key="1">
    <source>
        <dbReference type="SMART" id="SM00852"/>
    </source>
</evidence>
<dbReference type="Gene3D" id="3.40.980.10">
    <property type="entry name" value="MoaB/Mog-like domain"/>
    <property type="match status" value="1"/>
</dbReference>
<dbReference type="InterPro" id="IPR001453">
    <property type="entry name" value="MoaB/Mog_dom"/>
</dbReference>
<reference evidence="2 3" key="1">
    <citation type="submission" date="2015-11" db="EMBL/GenBank/DDBJ databases">
        <title>Genomic analysis of 38 Legionella species identifies large and diverse effector repertoires.</title>
        <authorList>
            <person name="Burstein D."/>
            <person name="Amaro F."/>
            <person name="Zusman T."/>
            <person name="Lifshitz Z."/>
            <person name="Cohen O."/>
            <person name="Gilbert J.A."/>
            <person name="Pupko T."/>
            <person name="Shuman H.A."/>
            <person name="Segal G."/>
        </authorList>
    </citation>
    <scope>NUCLEOTIDE SEQUENCE [LARGE SCALE GENOMIC DNA]</scope>
    <source>
        <strain evidence="2 3">CDC#1442-AUS-E</strain>
    </source>
</reference>
<comment type="caution">
    <text evidence="2">The sequence shown here is derived from an EMBL/GenBank/DDBJ whole genome shotgun (WGS) entry which is preliminary data.</text>
</comment>
<protein>
    <submittedName>
        <fullName evidence="2">Competence damage inducible protein CinA</fullName>
    </submittedName>
</protein>
<dbReference type="InterPro" id="IPR050101">
    <property type="entry name" value="CinA"/>
</dbReference>
<organism evidence="2 3">
    <name type="scientific">Legionella quinlivanii</name>
    <dbReference type="NCBI Taxonomy" id="45073"/>
    <lineage>
        <taxon>Bacteria</taxon>
        <taxon>Pseudomonadati</taxon>
        <taxon>Pseudomonadota</taxon>
        <taxon>Gammaproteobacteria</taxon>
        <taxon>Legionellales</taxon>
        <taxon>Legionellaceae</taxon>
        <taxon>Legionella</taxon>
    </lineage>
</organism>
<dbReference type="Pfam" id="PF00994">
    <property type="entry name" value="MoCF_biosynth"/>
    <property type="match status" value="1"/>
</dbReference>
<dbReference type="AlphaFoldDB" id="A0A0W0Y2W9"/>
<name>A0A0W0Y2W9_9GAMM</name>
<dbReference type="SMART" id="SM00852">
    <property type="entry name" value="MoCF_biosynth"/>
    <property type="match status" value="1"/>
</dbReference>
<dbReference type="CDD" id="cd00885">
    <property type="entry name" value="cinA"/>
    <property type="match status" value="1"/>
</dbReference>
<dbReference type="PANTHER" id="PTHR13939">
    <property type="entry name" value="NICOTINAMIDE-NUCLEOTIDE AMIDOHYDROLASE PNCC"/>
    <property type="match status" value="1"/>
</dbReference>
<accession>A0A0W0Y2W9</accession>
<dbReference type="EMBL" id="LNYS01000006">
    <property type="protein sequence ID" value="KTD51393.1"/>
    <property type="molecule type" value="Genomic_DNA"/>
</dbReference>
<feature type="domain" description="MoaB/Mog" evidence="1">
    <location>
        <begin position="4"/>
        <end position="170"/>
    </location>
</feature>
<evidence type="ECO:0000313" key="3">
    <source>
        <dbReference type="Proteomes" id="UP000054618"/>
    </source>
</evidence>
<proteinExistence type="predicted"/>